<dbReference type="InterPro" id="IPR007712">
    <property type="entry name" value="RelE/ParE_toxin"/>
</dbReference>
<comment type="caution">
    <text evidence="2">The sequence shown here is derived from an EMBL/GenBank/DDBJ whole genome shotgun (WGS) entry which is preliminary data.</text>
</comment>
<keyword evidence="3" id="KW-1185">Reference proteome</keyword>
<keyword evidence="1" id="KW-1277">Toxin-antitoxin system</keyword>
<sequence length="99" mass="11491">MRKRRVFFAPEARDNLVELYEWIAAAADPDIALPYIERIEDYRLTLETASERGQLREDIRPGLRVASFRRRLTTALSVSGDRATILRVFNGGRNLEREI</sequence>
<evidence type="ECO:0000256" key="1">
    <source>
        <dbReference type="ARBA" id="ARBA00022649"/>
    </source>
</evidence>
<evidence type="ECO:0000313" key="2">
    <source>
        <dbReference type="EMBL" id="MXN65717.1"/>
    </source>
</evidence>
<accession>A0A7X3S8D6</accession>
<dbReference type="Gene3D" id="3.30.2310.20">
    <property type="entry name" value="RelE-like"/>
    <property type="match status" value="1"/>
</dbReference>
<dbReference type="AlphaFoldDB" id="A0A7X3S8D6"/>
<reference evidence="2 3" key="1">
    <citation type="submission" date="2019-12" db="EMBL/GenBank/DDBJ databases">
        <authorList>
            <person name="Li M."/>
        </authorList>
    </citation>
    <scope>NUCLEOTIDE SEQUENCE [LARGE SCALE GENOMIC DNA]</scope>
    <source>
        <strain evidence="2 3">GBMRC 2046</strain>
    </source>
</reference>
<dbReference type="Proteomes" id="UP000433101">
    <property type="component" value="Unassembled WGS sequence"/>
</dbReference>
<proteinExistence type="predicted"/>
<dbReference type="EMBL" id="WUMV01000006">
    <property type="protein sequence ID" value="MXN65717.1"/>
    <property type="molecule type" value="Genomic_DNA"/>
</dbReference>
<dbReference type="Pfam" id="PF05016">
    <property type="entry name" value="ParE_toxin"/>
    <property type="match status" value="1"/>
</dbReference>
<dbReference type="RefSeq" id="WP_160775976.1">
    <property type="nucleotide sequence ID" value="NZ_WUMV01000006.1"/>
</dbReference>
<dbReference type="InterPro" id="IPR035093">
    <property type="entry name" value="RelE/ParE_toxin_dom_sf"/>
</dbReference>
<evidence type="ECO:0000313" key="3">
    <source>
        <dbReference type="Proteomes" id="UP000433101"/>
    </source>
</evidence>
<protein>
    <submittedName>
        <fullName evidence="2">Type II toxin-antitoxin system RelE/ParE family toxin</fullName>
    </submittedName>
</protein>
<organism evidence="2 3">
    <name type="scientific">Stappia sediminis</name>
    <dbReference type="NCBI Taxonomy" id="2692190"/>
    <lineage>
        <taxon>Bacteria</taxon>
        <taxon>Pseudomonadati</taxon>
        <taxon>Pseudomonadota</taxon>
        <taxon>Alphaproteobacteria</taxon>
        <taxon>Hyphomicrobiales</taxon>
        <taxon>Stappiaceae</taxon>
        <taxon>Stappia</taxon>
    </lineage>
</organism>
<gene>
    <name evidence="2" type="ORF">GR183_12450</name>
</gene>
<name>A0A7X3S8D6_9HYPH</name>